<evidence type="ECO:0000313" key="1">
    <source>
        <dbReference type="EMBL" id="CDP13455.1"/>
    </source>
</evidence>
<evidence type="ECO:0000313" key="2">
    <source>
        <dbReference type="Proteomes" id="UP000295252"/>
    </source>
</evidence>
<reference evidence="2" key="1">
    <citation type="journal article" date="2014" name="Science">
        <title>The coffee genome provides insight into the convergent evolution of caffeine biosynthesis.</title>
        <authorList>
            <person name="Denoeud F."/>
            <person name="Carretero-Paulet L."/>
            <person name="Dereeper A."/>
            <person name="Droc G."/>
            <person name="Guyot R."/>
            <person name="Pietrella M."/>
            <person name="Zheng C."/>
            <person name="Alberti A."/>
            <person name="Anthony F."/>
            <person name="Aprea G."/>
            <person name="Aury J.M."/>
            <person name="Bento P."/>
            <person name="Bernard M."/>
            <person name="Bocs S."/>
            <person name="Campa C."/>
            <person name="Cenci A."/>
            <person name="Combes M.C."/>
            <person name="Crouzillat D."/>
            <person name="Da Silva C."/>
            <person name="Daddiego L."/>
            <person name="De Bellis F."/>
            <person name="Dussert S."/>
            <person name="Garsmeur O."/>
            <person name="Gayraud T."/>
            <person name="Guignon V."/>
            <person name="Jahn K."/>
            <person name="Jamilloux V."/>
            <person name="Joet T."/>
            <person name="Labadie K."/>
            <person name="Lan T."/>
            <person name="Leclercq J."/>
            <person name="Lepelley M."/>
            <person name="Leroy T."/>
            <person name="Li L.T."/>
            <person name="Librado P."/>
            <person name="Lopez L."/>
            <person name="Munoz A."/>
            <person name="Noel B."/>
            <person name="Pallavicini A."/>
            <person name="Perrotta G."/>
            <person name="Poncet V."/>
            <person name="Pot D."/>
            <person name="Priyono X."/>
            <person name="Rigoreau M."/>
            <person name="Rouard M."/>
            <person name="Rozas J."/>
            <person name="Tranchant-Dubreuil C."/>
            <person name="VanBuren R."/>
            <person name="Zhang Q."/>
            <person name="Andrade A.C."/>
            <person name="Argout X."/>
            <person name="Bertrand B."/>
            <person name="de Kochko A."/>
            <person name="Graziosi G."/>
            <person name="Henry R.J."/>
            <person name="Jayarama X."/>
            <person name="Ming R."/>
            <person name="Nagai C."/>
            <person name="Rounsley S."/>
            <person name="Sankoff D."/>
            <person name="Giuliano G."/>
            <person name="Albert V.A."/>
            <person name="Wincker P."/>
            <person name="Lashermes P."/>
        </authorList>
    </citation>
    <scope>NUCLEOTIDE SEQUENCE [LARGE SCALE GENOMIC DNA]</scope>
    <source>
        <strain evidence="2">cv. DH200-94</strain>
    </source>
</reference>
<dbReference type="Gramene" id="CDP13455">
    <property type="protein sequence ID" value="CDP13455"/>
    <property type="gene ID" value="GSCOC_T00038407001"/>
</dbReference>
<dbReference type="Proteomes" id="UP000295252">
    <property type="component" value="Chromosome X"/>
</dbReference>
<dbReference type="AlphaFoldDB" id="A0A068UY30"/>
<accession>A0A068UY30</accession>
<keyword evidence="2" id="KW-1185">Reference proteome</keyword>
<organism evidence="1 2">
    <name type="scientific">Coffea canephora</name>
    <name type="common">Robusta coffee</name>
    <dbReference type="NCBI Taxonomy" id="49390"/>
    <lineage>
        <taxon>Eukaryota</taxon>
        <taxon>Viridiplantae</taxon>
        <taxon>Streptophyta</taxon>
        <taxon>Embryophyta</taxon>
        <taxon>Tracheophyta</taxon>
        <taxon>Spermatophyta</taxon>
        <taxon>Magnoliopsida</taxon>
        <taxon>eudicotyledons</taxon>
        <taxon>Gunneridae</taxon>
        <taxon>Pentapetalae</taxon>
        <taxon>asterids</taxon>
        <taxon>lamiids</taxon>
        <taxon>Gentianales</taxon>
        <taxon>Rubiaceae</taxon>
        <taxon>Ixoroideae</taxon>
        <taxon>Gardenieae complex</taxon>
        <taxon>Bertiereae - Coffeeae clade</taxon>
        <taxon>Coffeeae</taxon>
        <taxon>Coffea</taxon>
    </lineage>
</organism>
<dbReference type="InParanoid" id="A0A068UY30"/>
<proteinExistence type="predicted"/>
<dbReference type="EMBL" id="HG739159">
    <property type="protein sequence ID" value="CDP13455.1"/>
    <property type="molecule type" value="Genomic_DNA"/>
</dbReference>
<gene>
    <name evidence="1" type="ORF">GSCOC_T00038407001</name>
</gene>
<protein>
    <submittedName>
        <fullName evidence="1">Uncharacterized protein</fullName>
    </submittedName>
</protein>
<name>A0A068UY30_COFCA</name>
<sequence>MCVCVYIYIYIYTQNLTKALLPCMYIGNFRFQHSLLYSLCCSFVCLSTDRLIQGKQLLLNPPMLLHKATND</sequence>